<evidence type="ECO:0000256" key="4">
    <source>
        <dbReference type="ARBA" id="ARBA00022982"/>
    </source>
</evidence>
<name>A0A1I4QW85_9BACT</name>
<dbReference type="GO" id="GO:0016491">
    <property type="term" value="F:oxidoreductase activity"/>
    <property type="evidence" value="ECO:0007669"/>
    <property type="project" value="UniProtKB-ARBA"/>
</dbReference>
<keyword evidence="6" id="KW-0411">Iron-sulfur</keyword>
<evidence type="ECO:0000313" key="8">
    <source>
        <dbReference type="EMBL" id="SFM43943.1"/>
    </source>
</evidence>
<dbReference type="EMBL" id="FOUU01000001">
    <property type="protein sequence ID" value="SFM43943.1"/>
    <property type="molecule type" value="Genomic_DNA"/>
</dbReference>
<evidence type="ECO:0000256" key="6">
    <source>
        <dbReference type="ARBA" id="ARBA00023014"/>
    </source>
</evidence>
<protein>
    <submittedName>
        <fullName evidence="8">Cysteine-rich domain-containing protein</fullName>
    </submittedName>
</protein>
<sequence length="169" mass="19759">MGLEKWYKHENVKYLSVHDLLKEYLEQGRIKVDKSVHQELVTYHDPCNYARKSEKAFGHGYYEEPRWIVQQCCENFVDMNPNRANNFCCGAGGGAWASPYAEERIFYGRVKAKQIKETGAKIVVAPCHNCRDQIMKSLRKEYDLDIEVKYLWEFVADALIIEPKESETE</sequence>
<dbReference type="PANTHER" id="PTHR43551:SF1">
    <property type="entry name" value="HETERODISULFIDE REDUCTASE"/>
    <property type="match status" value="1"/>
</dbReference>
<dbReference type="Proteomes" id="UP000199611">
    <property type="component" value="Unassembled WGS sequence"/>
</dbReference>
<keyword evidence="3" id="KW-0479">Metal-binding</keyword>
<dbReference type="AlphaFoldDB" id="A0A1I4QW85"/>
<reference evidence="8 9" key="1">
    <citation type="submission" date="2016-10" db="EMBL/GenBank/DDBJ databases">
        <authorList>
            <person name="de Groot N.N."/>
        </authorList>
    </citation>
    <scope>NUCLEOTIDE SEQUENCE [LARGE SCALE GENOMIC DNA]</scope>
    <source>
        <strain evidence="8 9">DSM 9990</strain>
    </source>
</reference>
<evidence type="ECO:0000313" key="9">
    <source>
        <dbReference type="Proteomes" id="UP000199611"/>
    </source>
</evidence>
<keyword evidence="1" id="KW-0813">Transport</keyword>
<evidence type="ECO:0000256" key="3">
    <source>
        <dbReference type="ARBA" id="ARBA00022723"/>
    </source>
</evidence>
<evidence type="ECO:0000259" key="7">
    <source>
        <dbReference type="Pfam" id="PF02754"/>
    </source>
</evidence>
<evidence type="ECO:0000256" key="2">
    <source>
        <dbReference type="ARBA" id="ARBA00022485"/>
    </source>
</evidence>
<feature type="domain" description="Cysteine-rich" evidence="7">
    <location>
        <begin position="41"/>
        <end position="134"/>
    </location>
</feature>
<dbReference type="GO" id="GO:0046872">
    <property type="term" value="F:metal ion binding"/>
    <property type="evidence" value="ECO:0007669"/>
    <property type="project" value="UniProtKB-KW"/>
</dbReference>
<dbReference type="InterPro" id="IPR004017">
    <property type="entry name" value="Cys_rich_dom"/>
</dbReference>
<accession>A0A1I4QW85</accession>
<keyword evidence="4" id="KW-0249">Electron transport</keyword>
<evidence type="ECO:0000256" key="5">
    <source>
        <dbReference type="ARBA" id="ARBA00023004"/>
    </source>
</evidence>
<proteinExistence type="predicted"/>
<dbReference type="STRING" id="39841.SAMN05660836_00240"/>
<dbReference type="GO" id="GO:0051539">
    <property type="term" value="F:4 iron, 4 sulfur cluster binding"/>
    <property type="evidence" value="ECO:0007669"/>
    <property type="project" value="UniProtKB-KW"/>
</dbReference>
<dbReference type="Pfam" id="PF02754">
    <property type="entry name" value="CCG"/>
    <property type="match status" value="1"/>
</dbReference>
<keyword evidence="9" id="KW-1185">Reference proteome</keyword>
<gene>
    <name evidence="8" type="ORF">SAMN05660836_00240</name>
</gene>
<keyword evidence="5" id="KW-0408">Iron</keyword>
<dbReference type="PANTHER" id="PTHR43551">
    <property type="entry name" value="FUMARATE REDUCTASE IRON-SULFUR SUBUNIT"/>
    <property type="match status" value="1"/>
</dbReference>
<keyword evidence="2" id="KW-0004">4Fe-4S</keyword>
<evidence type="ECO:0000256" key="1">
    <source>
        <dbReference type="ARBA" id="ARBA00022448"/>
    </source>
</evidence>
<organism evidence="8 9">
    <name type="scientific">Thermodesulforhabdus norvegica</name>
    <dbReference type="NCBI Taxonomy" id="39841"/>
    <lineage>
        <taxon>Bacteria</taxon>
        <taxon>Pseudomonadati</taxon>
        <taxon>Thermodesulfobacteriota</taxon>
        <taxon>Syntrophobacteria</taxon>
        <taxon>Syntrophobacterales</taxon>
        <taxon>Thermodesulforhabdaceae</taxon>
        <taxon>Thermodesulforhabdus</taxon>
    </lineage>
</organism>